<keyword evidence="9" id="KW-0256">Endoplasmic reticulum</keyword>
<evidence type="ECO:0000256" key="15">
    <source>
        <dbReference type="ARBA" id="ARBA00039397"/>
    </source>
</evidence>
<keyword evidence="13 17" id="KW-0472">Membrane</keyword>
<proteinExistence type="inferred from homology"/>
<dbReference type="Gene3D" id="1.20.120.550">
    <property type="entry name" value="Membrane associated eicosanoid/glutathione metabolism-like domain"/>
    <property type="match status" value="1"/>
</dbReference>
<dbReference type="Pfam" id="PF01124">
    <property type="entry name" value="MAPEG"/>
    <property type="match status" value="1"/>
</dbReference>
<evidence type="ECO:0000256" key="3">
    <source>
        <dbReference type="ARBA" id="ARBA00004477"/>
    </source>
</evidence>
<dbReference type="SUPFAM" id="SSF161084">
    <property type="entry name" value="MAPEG domain-like"/>
    <property type="match status" value="1"/>
</dbReference>
<evidence type="ECO:0000256" key="7">
    <source>
        <dbReference type="ARBA" id="ARBA00022692"/>
    </source>
</evidence>
<evidence type="ECO:0000256" key="1">
    <source>
        <dbReference type="ARBA" id="ARBA00003701"/>
    </source>
</evidence>
<organism evidence="18 19">
    <name type="scientific">Branchiostoma floridae</name>
    <name type="common">Florida lancelet</name>
    <name type="synonym">Amphioxus</name>
    <dbReference type="NCBI Taxonomy" id="7739"/>
    <lineage>
        <taxon>Eukaryota</taxon>
        <taxon>Metazoa</taxon>
        <taxon>Chordata</taxon>
        <taxon>Cephalochordata</taxon>
        <taxon>Leptocardii</taxon>
        <taxon>Amphioxiformes</taxon>
        <taxon>Branchiostomatidae</taxon>
        <taxon>Branchiostoma</taxon>
    </lineage>
</organism>
<comment type="subcellular location">
    <subcellularLocation>
        <location evidence="3">Endoplasmic reticulum membrane</location>
        <topology evidence="3">Multi-pass membrane protein</topology>
    </subcellularLocation>
    <subcellularLocation>
        <location evidence="2">Mitochondrion outer membrane</location>
    </subcellularLocation>
</comment>
<evidence type="ECO:0000256" key="9">
    <source>
        <dbReference type="ARBA" id="ARBA00022824"/>
    </source>
</evidence>
<dbReference type="GO" id="GO:0005741">
    <property type="term" value="C:mitochondrial outer membrane"/>
    <property type="evidence" value="ECO:0007669"/>
    <property type="project" value="UniProtKB-SubCell"/>
</dbReference>
<evidence type="ECO:0000256" key="2">
    <source>
        <dbReference type="ARBA" id="ARBA00004294"/>
    </source>
</evidence>
<evidence type="ECO:0000256" key="17">
    <source>
        <dbReference type="SAM" id="Phobius"/>
    </source>
</evidence>
<dbReference type="EC" id="2.5.1.18" evidence="5"/>
<evidence type="ECO:0000256" key="4">
    <source>
        <dbReference type="ARBA" id="ARBA00010459"/>
    </source>
</evidence>
<evidence type="ECO:0000256" key="5">
    <source>
        <dbReference type="ARBA" id="ARBA00012452"/>
    </source>
</evidence>
<evidence type="ECO:0000313" key="18">
    <source>
        <dbReference type="Proteomes" id="UP000001554"/>
    </source>
</evidence>
<dbReference type="Proteomes" id="UP000001554">
    <property type="component" value="Chromosome 13"/>
</dbReference>
<dbReference type="RefSeq" id="XP_035695230.1">
    <property type="nucleotide sequence ID" value="XM_035839337.1"/>
</dbReference>
<comment type="subunit">
    <text evidence="14">Homotrimer; The trimer binds only one molecule of glutathione.</text>
</comment>
<evidence type="ECO:0000256" key="11">
    <source>
        <dbReference type="ARBA" id="ARBA00022990"/>
    </source>
</evidence>
<sequence length="154" mass="17196">MADRVLEFANPVFASYAAYAGLASMKMMGMMVVTVYYRRMKGVHANPEDTLFTSFGAKDKAVVRTDHPDIERVRRLHLNDLENIPPFLVVGFLYVLTKPSSDVAVWHFRAFLASRLLHTACYLGGLQPWRAVFFFAGFATTVSMAVQVVAKGSL</sequence>
<accession>A0A9J7M9Q7</accession>
<comment type="catalytic activity">
    <reaction evidence="16">
        <text>RX + glutathione = an S-substituted glutathione + a halide anion + H(+)</text>
        <dbReference type="Rhea" id="RHEA:16437"/>
        <dbReference type="ChEBI" id="CHEBI:15378"/>
        <dbReference type="ChEBI" id="CHEBI:16042"/>
        <dbReference type="ChEBI" id="CHEBI:17792"/>
        <dbReference type="ChEBI" id="CHEBI:57925"/>
        <dbReference type="ChEBI" id="CHEBI:90779"/>
        <dbReference type="EC" id="2.5.1.18"/>
    </reaction>
    <physiologicalReaction direction="left-to-right" evidence="16">
        <dbReference type="Rhea" id="RHEA:16438"/>
    </physiologicalReaction>
</comment>
<dbReference type="AlphaFoldDB" id="A0A9J7M9Q7"/>
<keyword evidence="7 17" id="KW-0812">Transmembrane</keyword>
<reference evidence="19" key="2">
    <citation type="submission" date="2025-08" db="UniProtKB">
        <authorList>
            <consortium name="RefSeq"/>
        </authorList>
    </citation>
    <scope>IDENTIFICATION</scope>
    <source>
        <strain evidence="19">S238N-H82</strain>
        <tissue evidence="19">Testes</tissue>
    </source>
</reference>
<dbReference type="InterPro" id="IPR023352">
    <property type="entry name" value="MAPEG-like_dom_sf"/>
</dbReference>
<keyword evidence="6" id="KW-0808">Transferase</keyword>
<dbReference type="GO" id="GO:0004364">
    <property type="term" value="F:glutathione transferase activity"/>
    <property type="evidence" value="ECO:0007669"/>
    <property type="project" value="UniProtKB-EC"/>
</dbReference>
<keyword evidence="10 17" id="KW-1133">Transmembrane helix</keyword>
<keyword evidence="12" id="KW-0496">Mitochondrion</keyword>
<protein>
    <recommendedName>
        <fullName evidence="15">Microsomal glutathione S-transferase 1</fullName>
        <ecNumber evidence="5">2.5.1.18</ecNumber>
    </recommendedName>
</protein>
<dbReference type="PANTHER" id="PTHR10689:SF6">
    <property type="entry name" value="MICROSOMAL GLUTATHIONE S-TRANSFERASE 1"/>
    <property type="match status" value="1"/>
</dbReference>
<evidence type="ECO:0000256" key="6">
    <source>
        <dbReference type="ARBA" id="ARBA00022679"/>
    </source>
</evidence>
<evidence type="ECO:0000313" key="19">
    <source>
        <dbReference type="RefSeq" id="XP_035695230.1"/>
    </source>
</evidence>
<dbReference type="PANTHER" id="PTHR10689">
    <property type="entry name" value="MICROSOMAL GLUTATHIONE S-TRANSFERASE 1"/>
    <property type="match status" value="1"/>
</dbReference>
<keyword evidence="8" id="KW-1000">Mitochondrion outer membrane</keyword>
<evidence type="ECO:0000256" key="10">
    <source>
        <dbReference type="ARBA" id="ARBA00022989"/>
    </source>
</evidence>
<feature type="transmembrane region" description="Helical" evidence="17">
    <location>
        <begin position="16"/>
        <end position="37"/>
    </location>
</feature>
<dbReference type="GO" id="GO:0005789">
    <property type="term" value="C:endoplasmic reticulum membrane"/>
    <property type="evidence" value="ECO:0007669"/>
    <property type="project" value="UniProtKB-SubCell"/>
</dbReference>
<comment type="similarity">
    <text evidence="4">Belongs to the MAPEG family.</text>
</comment>
<keyword evidence="11" id="KW-0007">Acetylation</keyword>
<dbReference type="GeneID" id="118429001"/>
<keyword evidence="18" id="KW-1185">Reference proteome</keyword>
<name>A0A9J7M9Q7_BRAFL</name>
<gene>
    <name evidence="19" type="primary">LOC118429001</name>
</gene>
<reference evidence="18" key="1">
    <citation type="journal article" date="2020" name="Nat. Ecol. Evol.">
        <title>Deeply conserved synteny resolves early events in vertebrate evolution.</title>
        <authorList>
            <person name="Simakov O."/>
            <person name="Marletaz F."/>
            <person name="Yue J.X."/>
            <person name="O'Connell B."/>
            <person name="Jenkins J."/>
            <person name="Brandt A."/>
            <person name="Calef R."/>
            <person name="Tung C.H."/>
            <person name="Huang T.K."/>
            <person name="Schmutz J."/>
            <person name="Satoh N."/>
            <person name="Yu J.K."/>
            <person name="Putnam N.H."/>
            <person name="Green R.E."/>
            <person name="Rokhsar D.S."/>
        </authorList>
    </citation>
    <scope>NUCLEOTIDE SEQUENCE [LARGE SCALE GENOMIC DNA]</scope>
    <source>
        <strain evidence="18">S238N-H82</strain>
    </source>
</reference>
<evidence type="ECO:0000256" key="12">
    <source>
        <dbReference type="ARBA" id="ARBA00023128"/>
    </source>
</evidence>
<evidence type="ECO:0000256" key="16">
    <source>
        <dbReference type="ARBA" id="ARBA00049385"/>
    </source>
</evidence>
<dbReference type="OrthoDB" id="193139at2759"/>
<comment type="function">
    <text evidence="1">Conjugation of reduced glutathione to a wide number of exogenous and endogenous hydrophobic electrophiles.</text>
</comment>
<evidence type="ECO:0000256" key="8">
    <source>
        <dbReference type="ARBA" id="ARBA00022787"/>
    </source>
</evidence>
<evidence type="ECO:0000256" key="14">
    <source>
        <dbReference type="ARBA" id="ARBA00038540"/>
    </source>
</evidence>
<dbReference type="InterPro" id="IPR040162">
    <property type="entry name" value="MGST1-like"/>
</dbReference>
<feature type="transmembrane region" description="Helical" evidence="17">
    <location>
        <begin position="131"/>
        <end position="150"/>
    </location>
</feature>
<evidence type="ECO:0000256" key="13">
    <source>
        <dbReference type="ARBA" id="ARBA00023136"/>
    </source>
</evidence>
<dbReference type="InterPro" id="IPR001129">
    <property type="entry name" value="Membr-assoc_MAPEG"/>
</dbReference>
<dbReference type="FunFam" id="1.20.120.550:FF:000002">
    <property type="entry name" value="Microsomal glutathione S-transferase 1"/>
    <property type="match status" value="1"/>
</dbReference>